<sequence length="25" mass="2985">MHNIWGGIYYSNNIARSTHRMHVNL</sequence>
<protein>
    <submittedName>
        <fullName evidence="1">Uncharacterized protein</fullName>
    </submittedName>
</protein>
<reference evidence="1" key="2">
    <citation type="journal article" date="2015" name="Data Brief">
        <title>Shoot transcriptome of the giant reed, Arundo donax.</title>
        <authorList>
            <person name="Barrero R.A."/>
            <person name="Guerrero F.D."/>
            <person name="Moolhuijzen P."/>
            <person name="Goolsby J.A."/>
            <person name="Tidwell J."/>
            <person name="Bellgard S.E."/>
            <person name="Bellgard M.I."/>
        </authorList>
    </citation>
    <scope>NUCLEOTIDE SEQUENCE</scope>
    <source>
        <tissue evidence="1">Shoot tissue taken approximately 20 cm above the soil surface</tissue>
    </source>
</reference>
<dbReference type="EMBL" id="GBRH01247062">
    <property type="protein sequence ID" value="JAD50833.1"/>
    <property type="molecule type" value="Transcribed_RNA"/>
</dbReference>
<accession>A0A0A9ALS2</accession>
<evidence type="ECO:0000313" key="1">
    <source>
        <dbReference type="EMBL" id="JAD50833.1"/>
    </source>
</evidence>
<reference evidence="1" key="1">
    <citation type="submission" date="2014-09" db="EMBL/GenBank/DDBJ databases">
        <authorList>
            <person name="Magalhaes I.L.F."/>
            <person name="Oliveira U."/>
            <person name="Santos F.R."/>
            <person name="Vidigal T.H.D.A."/>
            <person name="Brescovit A.D."/>
            <person name="Santos A.J."/>
        </authorList>
    </citation>
    <scope>NUCLEOTIDE SEQUENCE</scope>
    <source>
        <tissue evidence="1">Shoot tissue taken approximately 20 cm above the soil surface</tissue>
    </source>
</reference>
<organism evidence="1">
    <name type="scientific">Arundo donax</name>
    <name type="common">Giant reed</name>
    <name type="synonym">Donax arundinaceus</name>
    <dbReference type="NCBI Taxonomy" id="35708"/>
    <lineage>
        <taxon>Eukaryota</taxon>
        <taxon>Viridiplantae</taxon>
        <taxon>Streptophyta</taxon>
        <taxon>Embryophyta</taxon>
        <taxon>Tracheophyta</taxon>
        <taxon>Spermatophyta</taxon>
        <taxon>Magnoliopsida</taxon>
        <taxon>Liliopsida</taxon>
        <taxon>Poales</taxon>
        <taxon>Poaceae</taxon>
        <taxon>PACMAD clade</taxon>
        <taxon>Arundinoideae</taxon>
        <taxon>Arundineae</taxon>
        <taxon>Arundo</taxon>
    </lineage>
</organism>
<name>A0A0A9ALS2_ARUDO</name>
<proteinExistence type="predicted"/>
<dbReference type="AlphaFoldDB" id="A0A0A9ALS2"/>